<dbReference type="CDD" id="cd05466">
    <property type="entry name" value="PBP2_LTTR_substrate"/>
    <property type="match status" value="1"/>
</dbReference>
<dbReference type="SUPFAM" id="SSF53850">
    <property type="entry name" value="Periplasmic binding protein-like II"/>
    <property type="match status" value="1"/>
</dbReference>
<reference evidence="6 9" key="2">
    <citation type="submission" date="2019-04" db="EMBL/GenBank/DDBJ databases">
        <title>Isolation and culture of sulfate reducing bacteria from the cold seep of the South China Sea.</title>
        <authorList>
            <person name="Sun C."/>
            <person name="Liu R."/>
        </authorList>
    </citation>
    <scope>NUCLEOTIDE SEQUENCE [LARGE SCALE GENOMIC DNA]</scope>
    <source>
        <strain evidence="6 9">CS1</strain>
    </source>
</reference>
<dbReference type="PRINTS" id="PR00039">
    <property type="entry name" value="HTHLYSR"/>
</dbReference>
<dbReference type="OrthoDB" id="5338251at2"/>
<dbReference type="SUPFAM" id="SSF46785">
    <property type="entry name" value="Winged helix' DNA-binding domain"/>
    <property type="match status" value="1"/>
</dbReference>
<keyword evidence="2" id="KW-0805">Transcription regulation</keyword>
<dbReference type="PANTHER" id="PTHR30126:SF94">
    <property type="entry name" value="LYSR FAMILY TRANSCRIPTIONAL REGULATOR"/>
    <property type="match status" value="1"/>
</dbReference>
<evidence type="ECO:0000256" key="1">
    <source>
        <dbReference type="ARBA" id="ARBA00009437"/>
    </source>
</evidence>
<evidence type="ECO:0000313" key="9">
    <source>
        <dbReference type="Proteomes" id="UP000503251"/>
    </source>
</evidence>
<accession>A0A6P1ZG96</accession>
<keyword evidence="4" id="KW-0804">Transcription</keyword>
<dbReference type="GO" id="GO:0000976">
    <property type="term" value="F:transcription cis-regulatory region binding"/>
    <property type="evidence" value="ECO:0007669"/>
    <property type="project" value="TreeGrafter"/>
</dbReference>
<dbReference type="EMBL" id="CP039543">
    <property type="protein sequence ID" value="QJT09579.1"/>
    <property type="molecule type" value="Genomic_DNA"/>
</dbReference>
<dbReference type="InterPro" id="IPR005119">
    <property type="entry name" value="LysR_subst-bd"/>
</dbReference>
<dbReference type="Gene3D" id="1.10.10.10">
    <property type="entry name" value="Winged helix-like DNA-binding domain superfamily/Winged helix DNA-binding domain"/>
    <property type="match status" value="1"/>
</dbReference>
<dbReference type="EMBL" id="QMIF01000006">
    <property type="protein sequence ID" value="TVM33790.1"/>
    <property type="molecule type" value="Genomic_DNA"/>
</dbReference>
<protein>
    <submittedName>
        <fullName evidence="6">LysR family transcriptional regulator</fullName>
    </submittedName>
</protein>
<dbReference type="GO" id="GO:0003700">
    <property type="term" value="F:DNA-binding transcription factor activity"/>
    <property type="evidence" value="ECO:0007669"/>
    <property type="project" value="InterPro"/>
</dbReference>
<name>A0A6P1ZG96_9BACT</name>
<gene>
    <name evidence="7" type="ORF">DQK91_11290</name>
    <name evidence="6" type="ORF">E8L03_11820</name>
</gene>
<dbReference type="AlphaFoldDB" id="A0A6P1ZG96"/>
<dbReference type="Pfam" id="PF00126">
    <property type="entry name" value="HTH_1"/>
    <property type="match status" value="1"/>
</dbReference>
<evidence type="ECO:0000313" key="7">
    <source>
        <dbReference type="EMBL" id="TVM33790.1"/>
    </source>
</evidence>
<dbReference type="Pfam" id="PF03466">
    <property type="entry name" value="LysR_substrate"/>
    <property type="match status" value="1"/>
</dbReference>
<evidence type="ECO:0000313" key="8">
    <source>
        <dbReference type="Proteomes" id="UP000434052"/>
    </source>
</evidence>
<dbReference type="InterPro" id="IPR036390">
    <property type="entry name" value="WH_DNA-bd_sf"/>
</dbReference>
<keyword evidence="9" id="KW-1185">Reference proteome</keyword>
<dbReference type="Proteomes" id="UP000503251">
    <property type="component" value="Chromosome"/>
</dbReference>
<feature type="domain" description="HTH lysR-type" evidence="5">
    <location>
        <begin position="3"/>
        <end position="60"/>
    </location>
</feature>
<sequence length="297" mass="32886">MRVSISQLATLNAISQQESYAAAAKALGVSQPAVSAQIKRLEQEFDVKLVRRIGKRVRLTPLGEAVVEKARRALALLNDIDLSLTSAGGLMGGHFRVGLSCHNLVTDLLSRFMLTYPYVKVVAKMQDTYTLLEGMSEGLFDLVTVTLDAPHPDYVNYRYGVQDIVLCVAPWHPWAKRESVDVSELHGQRMVFRESSYTRTIFQRELAARKIAPVNTLELDTWESYMAAVVSGIGLGISLRDEVRDEGSVAAVRLSGAPMQATQYMIVHEDMKDARTVRAFLDLAFSSSADEDKSDES</sequence>
<dbReference type="InterPro" id="IPR036388">
    <property type="entry name" value="WH-like_DNA-bd_sf"/>
</dbReference>
<dbReference type="RefSeq" id="WP_144305456.1">
    <property type="nucleotide sequence ID" value="NZ_CP039543.1"/>
</dbReference>
<proteinExistence type="inferred from homology"/>
<evidence type="ECO:0000313" key="6">
    <source>
        <dbReference type="EMBL" id="QJT09579.1"/>
    </source>
</evidence>
<evidence type="ECO:0000256" key="2">
    <source>
        <dbReference type="ARBA" id="ARBA00023015"/>
    </source>
</evidence>
<dbReference type="PROSITE" id="PS50931">
    <property type="entry name" value="HTH_LYSR"/>
    <property type="match status" value="1"/>
</dbReference>
<reference evidence="7 8" key="1">
    <citation type="submission" date="2018-06" db="EMBL/GenBank/DDBJ databases">
        <title>Complete genome of Desulfovibrio marinus P48SEP.</title>
        <authorList>
            <person name="Crispim J.S."/>
            <person name="Vidigal P.M.P."/>
            <person name="Silva L.C.F."/>
            <person name="Araujo L.C."/>
            <person name="Laguardia C.N."/>
            <person name="Dias R.S."/>
            <person name="Sousa M.P."/>
            <person name="Paula S.O."/>
            <person name="Silva C."/>
        </authorList>
    </citation>
    <scope>NUCLEOTIDE SEQUENCE [LARGE SCALE GENOMIC DNA]</scope>
    <source>
        <strain evidence="7 8">P48SEP</strain>
    </source>
</reference>
<dbReference type="Gene3D" id="3.40.190.290">
    <property type="match status" value="1"/>
</dbReference>
<evidence type="ECO:0000256" key="3">
    <source>
        <dbReference type="ARBA" id="ARBA00023125"/>
    </source>
</evidence>
<dbReference type="InterPro" id="IPR000847">
    <property type="entry name" value="LysR_HTH_N"/>
</dbReference>
<comment type="similarity">
    <text evidence="1">Belongs to the LysR transcriptional regulatory family.</text>
</comment>
<dbReference type="Proteomes" id="UP000434052">
    <property type="component" value="Unassembled WGS sequence"/>
</dbReference>
<evidence type="ECO:0000256" key="4">
    <source>
        <dbReference type="ARBA" id="ARBA00023163"/>
    </source>
</evidence>
<dbReference type="FunFam" id="1.10.10.10:FF:000001">
    <property type="entry name" value="LysR family transcriptional regulator"/>
    <property type="match status" value="1"/>
</dbReference>
<evidence type="ECO:0000259" key="5">
    <source>
        <dbReference type="PROSITE" id="PS50931"/>
    </source>
</evidence>
<keyword evidence="3" id="KW-0238">DNA-binding</keyword>
<organism evidence="7 8">
    <name type="scientific">Oceanidesulfovibrio marinus</name>
    <dbReference type="NCBI Taxonomy" id="370038"/>
    <lineage>
        <taxon>Bacteria</taxon>
        <taxon>Pseudomonadati</taxon>
        <taxon>Thermodesulfobacteriota</taxon>
        <taxon>Desulfovibrionia</taxon>
        <taxon>Desulfovibrionales</taxon>
        <taxon>Desulfovibrionaceae</taxon>
        <taxon>Oceanidesulfovibrio</taxon>
    </lineage>
</organism>
<dbReference type="PANTHER" id="PTHR30126">
    <property type="entry name" value="HTH-TYPE TRANSCRIPTIONAL REGULATOR"/>
    <property type="match status" value="1"/>
</dbReference>